<name>A0A248JLV1_9PROT</name>
<dbReference type="Pfam" id="PF21810">
    <property type="entry name" value="DUF6880"/>
    <property type="match status" value="2"/>
</dbReference>
<sequence>MMARKPALSVESLVALGPEKLAQIILDEAADSAPFRKRVNAALAALKGPDAVAKLIDRRLGALERAQSLIPWEKEKAFVADLQATVDTIVKELAPADAFAAVNRLLRFLGTQEDVLERTPDSGGRMGNLYWEAAESANGLLERLKPVERAQIAEWLTVALESDDYSLFLRVALALAPLLSDPQRKDWEAALAKVGGDRAAPIEVRQALAEARGDMDAVMALEAQLPSWRQNPMRLAERLLAAGRHEDALRWIRTEDKPNRLIVATTAELMAGTLPRRGSHPDKIRLEAKILDAMKDRATAQALRWRGFEATLDAGLLRDYIDKLDDFQEFDELDRAFAVVAACKDPHRALDFFIRWPRLDLAASLVFARRGEWRGAYYEVLSDAAVALEDGFPLAATVLYRVLLDDILGRGVSAAYGHGARYLARLGALASRIETYADLDNHTTYALRVRKDHGRKASFWSQVAPG</sequence>
<dbReference type="KEGG" id="nao:Y958_01905"/>
<proteinExistence type="predicted"/>
<evidence type="ECO:0000313" key="1">
    <source>
        <dbReference type="EMBL" id="ASG19713.1"/>
    </source>
</evidence>
<reference evidence="1 2" key="1">
    <citation type="submission" date="2017-06" db="EMBL/GenBank/DDBJ databases">
        <title>Complete genome sequence of Nitrospirillum amazonense strain CBAmC, an endophytic nitrogen-fixing and plant growth-promoting bacterium, isolated from sugarcane.</title>
        <authorList>
            <person name="Schwab S."/>
            <person name="dos Santos Teixeira K.R."/>
            <person name="Simoes Araujo J.L."/>
            <person name="Soares Vidal M."/>
            <person name="Borges de Freitas H.R."/>
            <person name="Rivello Crivelaro A.L."/>
            <person name="Bueno de Camargo Nunes A."/>
            <person name="dos Santos C.M."/>
            <person name="Palmeira da Silva Rosa D."/>
            <person name="da Silva Padilha D."/>
            <person name="da Silva E."/>
            <person name="Araujo Terra L."/>
            <person name="Soares Mendes V."/>
            <person name="Farinelli L."/>
            <person name="Magalhaes Cruz L."/>
            <person name="Baldani J.I."/>
        </authorList>
    </citation>
    <scope>NUCLEOTIDE SEQUENCE [LARGE SCALE GENOMIC DNA]</scope>
    <source>
        <strain evidence="1 2">CBAmC</strain>
    </source>
</reference>
<organism evidence="1 2">
    <name type="scientific">Nitrospirillum viridazoti CBAmc</name>
    <dbReference type="NCBI Taxonomy" id="1441467"/>
    <lineage>
        <taxon>Bacteria</taxon>
        <taxon>Pseudomonadati</taxon>
        <taxon>Pseudomonadota</taxon>
        <taxon>Alphaproteobacteria</taxon>
        <taxon>Rhodospirillales</taxon>
        <taxon>Azospirillaceae</taxon>
        <taxon>Nitrospirillum</taxon>
        <taxon>Nitrospirillum viridazoti</taxon>
    </lineage>
</organism>
<accession>A0A248JLV1</accession>
<dbReference type="AlphaFoldDB" id="A0A248JLV1"/>
<evidence type="ECO:0000313" key="2">
    <source>
        <dbReference type="Proteomes" id="UP000197153"/>
    </source>
</evidence>
<gene>
    <name evidence="1" type="ORF">Y958_01905</name>
</gene>
<dbReference type="EMBL" id="CP022110">
    <property type="protein sequence ID" value="ASG19713.1"/>
    <property type="molecule type" value="Genomic_DNA"/>
</dbReference>
<dbReference type="Proteomes" id="UP000197153">
    <property type="component" value="Chromosome 1"/>
</dbReference>
<dbReference type="RefSeq" id="WP_088870688.1">
    <property type="nucleotide sequence ID" value="NZ_CP022110.1"/>
</dbReference>
<keyword evidence="2" id="KW-1185">Reference proteome</keyword>
<protein>
    <submittedName>
        <fullName evidence="1">Uncharacterized protein</fullName>
    </submittedName>
</protein>
<dbReference type="InterPro" id="IPR049245">
    <property type="entry name" value="DUF6880"/>
</dbReference>